<feature type="transmembrane region" description="Helical" evidence="1">
    <location>
        <begin position="63"/>
        <end position="85"/>
    </location>
</feature>
<dbReference type="RefSeq" id="WP_337319034.1">
    <property type="nucleotide sequence ID" value="NZ_JBBDGN010000005.1"/>
</dbReference>
<protein>
    <submittedName>
        <fullName evidence="2">DUF998 domain-containing protein</fullName>
    </submittedName>
</protein>
<organism evidence="2 3">
    <name type="scientific">Microbacterium istanbulense</name>
    <dbReference type="NCBI Taxonomy" id="3122049"/>
    <lineage>
        <taxon>Bacteria</taxon>
        <taxon>Bacillati</taxon>
        <taxon>Actinomycetota</taxon>
        <taxon>Actinomycetes</taxon>
        <taxon>Micrococcales</taxon>
        <taxon>Microbacteriaceae</taxon>
        <taxon>Microbacterium</taxon>
    </lineage>
</organism>
<feature type="transmembrane region" description="Helical" evidence="1">
    <location>
        <begin position="304"/>
        <end position="327"/>
    </location>
</feature>
<sequence length="369" mass="37679">MRGESAGGVGAPWFDEGMDADADALREQSRALWATVACFVLGALAGAAVLWGNPRPFAGGGSVILPAALIAGVITGAAFVVSTLVHRAGETEGMPPWQALISNLSTVAVTIALGGVAGLGVLLAGEVLASGLQGLELSAIGGGALTGVASAIGGRLAFRMGIDLSTRSLAGLLFSFLVIGTLFAMITAGDPTWWERNFSQLGIGDGSWAFNGTLIVAGVLVATVGSYIGRDLHRMRGDSALRRIGTIVIVWALAGAALTAVGLFPVHTMRVPHLIAAFAALVLMLVAAVITARALPAGPRTLRVATGGLVVLVAVAVVLTFGFRMLSVTVLEGIVIVLVLLWLSTFVQFLAVLAPATPRVSARPTLLHP</sequence>
<accession>A0ABU8LJG7</accession>
<feature type="transmembrane region" description="Helical" evidence="1">
    <location>
        <begin position="137"/>
        <end position="157"/>
    </location>
</feature>
<reference evidence="2 3" key="1">
    <citation type="submission" date="2024-02" db="EMBL/GenBank/DDBJ databases">
        <authorList>
            <person name="Saticioglu I.B."/>
        </authorList>
    </citation>
    <scope>NUCLEOTIDE SEQUENCE [LARGE SCALE GENOMIC DNA]</scope>
    <source>
        <strain evidence="2 3">Mu-43</strain>
    </source>
</reference>
<keyword evidence="1" id="KW-1133">Transmembrane helix</keyword>
<dbReference type="InterPro" id="IPR009339">
    <property type="entry name" value="DUF998"/>
</dbReference>
<keyword evidence="1" id="KW-0812">Transmembrane</keyword>
<feature type="transmembrane region" description="Helical" evidence="1">
    <location>
        <begin position="208"/>
        <end position="228"/>
    </location>
</feature>
<proteinExistence type="predicted"/>
<feature type="transmembrane region" description="Helical" evidence="1">
    <location>
        <begin position="333"/>
        <end position="354"/>
    </location>
</feature>
<gene>
    <name evidence="2" type="ORF">WDU93_07170</name>
</gene>
<evidence type="ECO:0000313" key="3">
    <source>
        <dbReference type="Proteomes" id="UP001366085"/>
    </source>
</evidence>
<feature type="transmembrane region" description="Helical" evidence="1">
    <location>
        <begin position="240"/>
        <end position="265"/>
    </location>
</feature>
<name>A0ABU8LJG7_9MICO</name>
<feature type="transmembrane region" description="Helical" evidence="1">
    <location>
        <begin position="169"/>
        <end position="188"/>
    </location>
</feature>
<dbReference type="Pfam" id="PF06197">
    <property type="entry name" value="DUF998"/>
    <property type="match status" value="1"/>
</dbReference>
<feature type="transmembrane region" description="Helical" evidence="1">
    <location>
        <begin position="97"/>
        <end position="125"/>
    </location>
</feature>
<feature type="transmembrane region" description="Helical" evidence="1">
    <location>
        <begin position="271"/>
        <end position="292"/>
    </location>
</feature>
<keyword evidence="1" id="KW-0472">Membrane</keyword>
<evidence type="ECO:0000313" key="2">
    <source>
        <dbReference type="EMBL" id="MEJ1091475.1"/>
    </source>
</evidence>
<feature type="transmembrane region" description="Helical" evidence="1">
    <location>
        <begin position="31"/>
        <end position="51"/>
    </location>
</feature>
<dbReference type="EMBL" id="JBBDGN010000005">
    <property type="protein sequence ID" value="MEJ1091475.1"/>
    <property type="molecule type" value="Genomic_DNA"/>
</dbReference>
<keyword evidence="3" id="KW-1185">Reference proteome</keyword>
<comment type="caution">
    <text evidence="2">The sequence shown here is derived from an EMBL/GenBank/DDBJ whole genome shotgun (WGS) entry which is preliminary data.</text>
</comment>
<dbReference type="Proteomes" id="UP001366085">
    <property type="component" value="Unassembled WGS sequence"/>
</dbReference>
<evidence type="ECO:0000256" key="1">
    <source>
        <dbReference type="SAM" id="Phobius"/>
    </source>
</evidence>